<comment type="caution">
    <text evidence="1">The sequence shown here is derived from an EMBL/GenBank/DDBJ whole genome shotgun (WGS) entry which is preliminary data.</text>
</comment>
<protein>
    <submittedName>
        <fullName evidence="1">Uncharacterized protein</fullName>
    </submittedName>
</protein>
<dbReference type="SUPFAM" id="SSF56059">
    <property type="entry name" value="Glutathione synthetase ATP-binding domain-like"/>
    <property type="match status" value="1"/>
</dbReference>
<evidence type="ECO:0000313" key="2">
    <source>
        <dbReference type="Proteomes" id="UP000618926"/>
    </source>
</evidence>
<dbReference type="Proteomes" id="UP000618926">
    <property type="component" value="Unassembled WGS sequence"/>
</dbReference>
<keyword evidence="2" id="KW-1185">Reference proteome</keyword>
<reference evidence="1 2" key="1">
    <citation type="submission" date="2020-10" db="EMBL/GenBank/DDBJ databases">
        <title>Investigation of anaerobic biodegradation of phenanthrene by a sulfate-dependent Geobacter anodireducens strain PheS2.</title>
        <authorList>
            <person name="Zhang Z."/>
        </authorList>
    </citation>
    <scope>NUCLEOTIDE SEQUENCE [LARGE SCALE GENOMIC DNA]</scope>
    <source>
        <strain evidence="1 2">PheS2</strain>
    </source>
</reference>
<gene>
    <name evidence="1" type="ORF">IIE05_12790</name>
</gene>
<organism evidence="1 2">
    <name type="scientific">Geobacter anodireducens</name>
    <dbReference type="NCBI Taxonomy" id="1340425"/>
    <lineage>
        <taxon>Bacteria</taxon>
        <taxon>Pseudomonadati</taxon>
        <taxon>Thermodesulfobacteriota</taxon>
        <taxon>Desulfuromonadia</taxon>
        <taxon>Geobacterales</taxon>
        <taxon>Geobacteraceae</taxon>
        <taxon>Geobacter</taxon>
    </lineage>
</organism>
<dbReference type="InterPro" id="IPR013815">
    <property type="entry name" value="ATP_grasp_subdomain_1"/>
</dbReference>
<accession>A0ABR9NX51</accession>
<dbReference type="RefSeq" id="WP_108103969.1">
    <property type="nucleotide sequence ID" value="NZ_JADBFD010000018.1"/>
</dbReference>
<dbReference type="Gene3D" id="3.30.1490.20">
    <property type="entry name" value="ATP-grasp fold, A domain"/>
    <property type="match status" value="1"/>
</dbReference>
<sequence length="79" mass="8652">MNIYIFGDGQAEGMAKMKKLLGGNEANLAEMTSTCLPVPPGMGTLKESGHSHGEIFFIRTFSQLHDFIGSEHKLYLPPL</sequence>
<dbReference type="EMBL" id="JADBFD010000018">
    <property type="protein sequence ID" value="MBE2888840.1"/>
    <property type="molecule type" value="Genomic_DNA"/>
</dbReference>
<proteinExistence type="predicted"/>
<evidence type="ECO:0000313" key="1">
    <source>
        <dbReference type="EMBL" id="MBE2888840.1"/>
    </source>
</evidence>
<name>A0ABR9NX51_9BACT</name>